<dbReference type="InterPro" id="IPR011701">
    <property type="entry name" value="MFS"/>
</dbReference>
<comment type="subcellular location">
    <subcellularLocation>
        <location evidence="1">Cell membrane</location>
        <topology evidence="1">Multi-pass membrane protein</topology>
    </subcellularLocation>
</comment>
<evidence type="ECO:0000256" key="5">
    <source>
        <dbReference type="ARBA" id="ARBA00023136"/>
    </source>
</evidence>
<organism evidence="9 10">
    <name type="scientific">Kitasatospora gansuensis</name>
    <dbReference type="NCBI Taxonomy" id="258050"/>
    <lineage>
        <taxon>Bacteria</taxon>
        <taxon>Bacillati</taxon>
        <taxon>Actinomycetota</taxon>
        <taxon>Actinomycetes</taxon>
        <taxon>Kitasatosporales</taxon>
        <taxon>Streptomycetaceae</taxon>
        <taxon>Kitasatospora</taxon>
    </lineage>
</organism>
<dbReference type="RefSeq" id="WP_184915560.1">
    <property type="nucleotide sequence ID" value="NZ_JACHJR010000001.1"/>
</dbReference>
<dbReference type="CDD" id="cd06173">
    <property type="entry name" value="MFS_MefA_like"/>
    <property type="match status" value="1"/>
</dbReference>
<dbReference type="PANTHER" id="PTHR23513">
    <property type="entry name" value="INTEGRAL MEMBRANE EFFLUX PROTEIN-RELATED"/>
    <property type="match status" value="1"/>
</dbReference>
<evidence type="ECO:0000313" key="9">
    <source>
        <dbReference type="EMBL" id="MBB4947503.1"/>
    </source>
</evidence>
<gene>
    <name evidence="9" type="ORF">F4556_003038</name>
</gene>
<reference evidence="9 10" key="1">
    <citation type="submission" date="2020-08" db="EMBL/GenBank/DDBJ databases">
        <title>Sequencing the genomes of 1000 actinobacteria strains.</title>
        <authorList>
            <person name="Klenk H.-P."/>
        </authorList>
    </citation>
    <scope>NUCLEOTIDE SEQUENCE [LARGE SCALE GENOMIC DNA]</scope>
    <source>
        <strain evidence="9 10">DSM 44786</strain>
    </source>
</reference>
<dbReference type="SUPFAM" id="SSF103473">
    <property type="entry name" value="MFS general substrate transporter"/>
    <property type="match status" value="1"/>
</dbReference>
<evidence type="ECO:0000256" key="4">
    <source>
        <dbReference type="ARBA" id="ARBA00022989"/>
    </source>
</evidence>
<dbReference type="InterPro" id="IPR022324">
    <property type="entry name" value="Bacilysin_exporter_BacE_put"/>
</dbReference>
<evidence type="ECO:0000256" key="1">
    <source>
        <dbReference type="ARBA" id="ARBA00004651"/>
    </source>
</evidence>
<dbReference type="GO" id="GO:0022857">
    <property type="term" value="F:transmembrane transporter activity"/>
    <property type="evidence" value="ECO:0007669"/>
    <property type="project" value="InterPro"/>
</dbReference>
<feature type="transmembrane region" description="Helical" evidence="7">
    <location>
        <begin position="384"/>
        <end position="404"/>
    </location>
</feature>
<feature type="transmembrane region" description="Helical" evidence="7">
    <location>
        <begin position="360"/>
        <end position="378"/>
    </location>
</feature>
<protein>
    <submittedName>
        <fullName evidence="9">MFS family permease</fullName>
    </submittedName>
</protein>
<sequence length="438" mass="45020">MTNIVTRLSAGGGALADATFRALWLSRLVSAIGSAVIPVAMAFAVLEIGGGVGQLGTVLACGAVTEVVMLTVGGVWADRLPRRTVMLSTEAFSGLLAGGLGLLLLTGHAQVWHFGALAMASAVGKAFFRPATAGLVSELVPPRQLQSANALLSLCRSVPAVAGPAVAGLLVALAGPGWAYVIDGASFLFSALLLATIPVGRREPKERDSFWSELRGGAAEVTGRPWLWQNLLSHGLWNLGFSMLFVLGPTLVMVETSGSAAGTGAAGWAAVSTGLTVGGLAGGLLALRISCRRPLVVANLALATGAAPFLAMLADAPIWTVVVAAAVAAAGTDVLGALWDSTVQQLVPQEKMSRVTAYDWMVSLSITPLGYALAGPLAEHLGFTRALLVPVLLILLPSITLAFLPAIRSIERSADGTVTQHPVAPDQSLEYQTTTPGR</sequence>
<feature type="region of interest" description="Disordered" evidence="6">
    <location>
        <begin position="418"/>
        <end position="438"/>
    </location>
</feature>
<dbReference type="GO" id="GO:0005886">
    <property type="term" value="C:plasma membrane"/>
    <property type="evidence" value="ECO:0007669"/>
    <property type="project" value="UniProtKB-SubCell"/>
</dbReference>
<dbReference type="Pfam" id="PF07690">
    <property type="entry name" value="MFS_1"/>
    <property type="match status" value="1"/>
</dbReference>
<comment type="caution">
    <text evidence="9">The sequence shown here is derived from an EMBL/GenBank/DDBJ whole genome shotgun (WGS) entry which is preliminary data.</text>
</comment>
<evidence type="ECO:0000256" key="7">
    <source>
        <dbReference type="SAM" id="Phobius"/>
    </source>
</evidence>
<dbReference type="AlphaFoldDB" id="A0A7W7WHT6"/>
<dbReference type="InterPro" id="IPR036259">
    <property type="entry name" value="MFS_trans_sf"/>
</dbReference>
<proteinExistence type="predicted"/>
<feature type="compositionally biased region" description="Polar residues" evidence="6">
    <location>
        <begin position="429"/>
        <end position="438"/>
    </location>
</feature>
<feature type="transmembrane region" description="Helical" evidence="7">
    <location>
        <begin position="149"/>
        <end position="172"/>
    </location>
</feature>
<keyword evidence="3 7" id="KW-0812">Transmembrane</keyword>
<feature type="transmembrane region" description="Helical" evidence="7">
    <location>
        <begin position="84"/>
        <end position="105"/>
    </location>
</feature>
<evidence type="ECO:0000256" key="3">
    <source>
        <dbReference type="ARBA" id="ARBA00022692"/>
    </source>
</evidence>
<dbReference type="InterPro" id="IPR020846">
    <property type="entry name" value="MFS_dom"/>
</dbReference>
<feature type="transmembrane region" description="Helical" evidence="7">
    <location>
        <begin position="28"/>
        <end position="49"/>
    </location>
</feature>
<feature type="transmembrane region" description="Helical" evidence="7">
    <location>
        <begin position="236"/>
        <end position="254"/>
    </location>
</feature>
<dbReference type="PANTHER" id="PTHR23513:SF11">
    <property type="entry name" value="STAPHYLOFERRIN A TRANSPORTER"/>
    <property type="match status" value="1"/>
</dbReference>
<evidence type="ECO:0000256" key="2">
    <source>
        <dbReference type="ARBA" id="ARBA00022475"/>
    </source>
</evidence>
<keyword evidence="5 7" id="KW-0472">Membrane</keyword>
<evidence type="ECO:0000313" key="10">
    <source>
        <dbReference type="Proteomes" id="UP000573327"/>
    </source>
</evidence>
<keyword evidence="10" id="KW-1185">Reference proteome</keyword>
<feature type="domain" description="Major facilitator superfamily (MFS) profile" evidence="8">
    <location>
        <begin position="19"/>
        <end position="408"/>
    </location>
</feature>
<keyword evidence="2" id="KW-1003">Cell membrane</keyword>
<dbReference type="PRINTS" id="PR01988">
    <property type="entry name" value="EXPORTERBACE"/>
</dbReference>
<feature type="transmembrane region" description="Helical" evidence="7">
    <location>
        <begin position="266"/>
        <end position="287"/>
    </location>
</feature>
<dbReference type="Gene3D" id="1.20.1250.20">
    <property type="entry name" value="MFS general substrate transporter like domains"/>
    <property type="match status" value="1"/>
</dbReference>
<dbReference type="PROSITE" id="PS50850">
    <property type="entry name" value="MFS"/>
    <property type="match status" value="1"/>
</dbReference>
<dbReference type="EMBL" id="JACHJR010000001">
    <property type="protein sequence ID" value="MBB4947503.1"/>
    <property type="molecule type" value="Genomic_DNA"/>
</dbReference>
<evidence type="ECO:0000259" key="8">
    <source>
        <dbReference type="PROSITE" id="PS50850"/>
    </source>
</evidence>
<dbReference type="Proteomes" id="UP000573327">
    <property type="component" value="Unassembled WGS sequence"/>
</dbReference>
<accession>A0A7W7WHT6</accession>
<name>A0A7W7WHT6_9ACTN</name>
<feature type="transmembrane region" description="Helical" evidence="7">
    <location>
        <begin position="318"/>
        <end position="339"/>
    </location>
</feature>
<feature type="transmembrane region" description="Helical" evidence="7">
    <location>
        <begin position="55"/>
        <end position="77"/>
    </location>
</feature>
<keyword evidence="4 7" id="KW-1133">Transmembrane helix</keyword>
<evidence type="ECO:0000256" key="6">
    <source>
        <dbReference type="SAM" id="MobiDB-lite"/>
    </source>
</evidence>
<feature type="transmembrane region" description="Helical" evidence="7">
    <location>
        <begin position="294"/>
        <end position="312"/>
    </location>
</feature>